<protein>
    <recommendedName>
        <fullName evidence="1">CRAL-TRIO domain-containing protein</fullName>
    </recommendedName>
</protein>
<dbReference type="SUPFAM" id="SSF52087">
    <property type="entry name" value="CRAL/TRIO domain"/>
    <property type="match status" value="1"/>
</dbReference>
<dbReference type="SUPFAM" id="SSF46938">
    <property type="entry name" value="CRAL/TRIO N-terminal domain"/>
    <property type="match status" value="1"/>
</dbReference>
<dbReference type="PANTHER" id="PTHR10174:SF213">
    <property type="entry name" value="CRAL-TRIO DOMAIN-CONTAINING PROTEIN"/>
    <property type="match status" value="1"/>
</dbReference>
<dbReference type="PRINTS" id="PR00180">
    <property type="entry name" value="CRETINALDHBP"/>
</dbReference>
<accession>A0AAV8YRZ2</accession>
<dbReference type="Proteomes" id="UP001162162">
    <property type="component" value="Unassembled WGS sequence"/>
</dbReference>
<dbReference type="PROSITE" id="PS50191">
    <property type="entry name" value="CRAL_TRIO"/>
    <property type="match status" value="1"/>
</dbReference>
<organism evidence="2 3">
    <name type="scientific">Aromia moschata</name>
    <dbReference type="NCBI Taxonomy" id="1265417"/>
    <lineage>
        <taxon>Eukaryota</taxon>
        <taxon>Metazoa</taxon>
        <taxon>Ecdysozoa</taxon>
        <taxon>Arthropoda</taxon>
        <taxon>Hexapoda</taxon>
        <taxon>Insecta</taxon>
        <taxon>Pterygota</taxon>
        <taxon>Neoptera</taxon>
        <taxon>Endopterygota</taxon>
        <taxon>Coleoptera</taxon>
        <taxon>Polyphaga</taxon>
        <taxon>Cucujiformia</taxon>
        <taxon>Chrysomeloidea</taxon>
        <taxon>Cerambycidae</taxon>
        <taxon>Cerambycinae</taxon>
        <taxon>Callichromatini</taxon>
        <taxon>Aromia</taxon>
    </lineage>
</organism>
<evidence type="ECO:0000259" key="1">
    <source>
        <dbReference type="PROSITE" id="PS50191"/>
    </source>
</evidence>
<feature type="domain" description="CRAL-TRIO" evidence="1">
    <location>
        <begin position="82"/>
        <end position="245"/>
    </location>
</feature>
<evidence type="ECO:0000313" key="3">
    <source>
        <dbReference type="Proteomes" id="UP001162162"/>
    </source>
</evidence>
<dbReference type="InterPro" id="IPR036865">
    <property type="entry name" value="CRAL-TRIO_dom_sf"/>
</dbReference>
<dbReference type="CDD" id="cd00170">
    <property type="entry name" value="SEC14"/>
    <property type="match status" value="1"/>
</dbReference>
<gene>
    <name evidence="2" type="ORF">NQ318_005830</name>
</gene>
<dbReference type="Pfam" id="PF00650">
    <property type="entry name" value="CRAL_TRIO"/>
    <property type="match status" value="1"/>
</dbReference>
<evidence type="ECO:0000313" key="2">
    <source>
        <dbReference type="EMBL" id="KAJ8954234.1"/>
    </source>
</evidence>
<keyword evidence="3" id="KW-1185">Reference proteome</keyword>
<reference evidence="2" key="1">
    <citation type="journal article" date="2023" name="Insect Mol. Biol.">
        <title>Genome sequencing provides insights into the evolution of gene families encoding plant cell wall-degrading enzymes in longhorned beetles.</title>
        <authorList>
            <person name="Shin N.R."/>
            <person name="Okamura Y."/>
            <person name="Kirsch R."/>
            <person name="Pauchet Y."/>
        </authorList>
    </citation>
    <scope>NUCLEOTIDE SEQUENCE</scope>
    <source>
        <strain evidence="2">AMC_N1</strain>
    </source>
</reference>
<name>A0AAV8YRZ2_9CUCU</name>
<dbReference type="Gene3D" id="3.40.525.10">
    <property type="entry name" value="CRAL-TRIO lipid binding domain"/>
    <property type="match status" value="1"/>
</dbReference>
<dbReference type="InterPro" id="IPR001251">
    <property type="entry name" value="CRAL-TRIO_dom"/>
</dbReference>
<sequence>MSFGEIDVGEVYKNDPSLKPDDVKSIADWAEKQPHLPKMDELQVAIFLQSCYYSNELAKVTIDNYFTVKTLCADIFGNRDPRDSAVQTSVNTVLVSLLPKLTPEGNTVIFFKLLDTNPDPYNFPAAIRCFDMLTLLHLHKNGPCKGLVIVIDMKGVVFGHLLKLSVVVMKKLMYYLQDAMPIRLKGIEFFNIVPFMDKILALMKPFMKKELLDTLYLHVDQESLCKRIPKDILPQEYGGSCESIHILHEKYKGLINDNADFFKYQETQVVDESRRPGRPKNMGDVFGMEGTFKKLEVD</sequence>
<dbReference type="EMBL" id="JAPWTK010000050">
    <property type="protein sequence ID" value="KAJ8954234.1"/>
    <property type="molecule type" value="Genomic_DNA"/>
</dbReference>
<comment type="caution">
    <text evidence="2">The sequence shown here is derived from an EMBL/GenBank/DDBJ whole genome shotgun (WGS) entry which is preliminary data.</text>
</comment>
<proteinExistence type="predicted"/>
<dbReference type="PANTHER" id="PTHR10174">
    <property type="entry name" value="ALPHA-TOCOPHEROL TRANSFER PROTEIN-RELATED"/>
    <property type="match status" value="1"/>
</dbReference>
<dbReference type="InterPro" id="IPR036273">
    <property type="entry name" value="CRAL/TRIO_N_dom_sf"/>
</dbReference>
<dbReference type="GO" id="GO:0016020">
    <property type="term" value="C:membrane"/>
    <property type="evidence" value="ECO:0007669"/>
    <property type="project" value="TreeGrafter"/>
</dbReference>
<dbReference type="AlphaFoldDB" id="A0AAV8YRZ2"/>
<dbReference type="GO" id="GO:1902936">
    <property type="term" value="F:phosphatidylinositol bisphosphate binding"/>
    <property type="evidence" value="ECO:0007669"/>
    <property type="project" value="TreeGrafter"/>
</dbReference>